<evidence type="ECO:0000256" key="3">
    <source>
        <dbReference type="ARBA" id="ARBA00022692"/>
    </source>
</evidence>
<dbReference type="AlphaFoldDB" id="A0A1I3A2Q0"/>
<name>A0A1I3A2Q0_9EURY</name>
<dbReference type="Pfam" id="PF07681">
    <property type="entry name" value="DoxX"/>
    <property type="match status" value="1"/>
</dbReference>
<dbReference type="GO" id="GO:0005886">
    <property type="term" value="C:plasma membrane"/>
    <property type="evidence" value="ECO:0007669"/>
    <property type="project" value="UniProtKB-SubCell"/>
</dbReference>
<dbReference type="InterPro" id="IPR051907">
    <property type="entry name" value="DoxX-like_oxidoreductase"/>
</dbReference>
<evidence type="ECO:0000256" key="6">
    <source>
        <dbReference type="SAM" id="Phobius"/>
    </source>
</evidence>
<evidence type="ECO:0000256" key="1">
    <source>
        <dbReference type="ARBA" id="ARBA00004651"/>
    </source>
</evidence>
<dbReference type="RefSeq" id="WP_149783747.1">
    <property type="nucleotide sequence ID" value="NZ_BAAADP010000001.1"/>
</dbReference>
<evidence type="ECO:0000256" key="2">
    <source>
        <dbReference type="ARBA" id="ARBA00022475"/>
    </source>
</evidence>
<keyword evidence="4 6" id="KW-1133">Transmembrane helix</keyword>
<keyword evidence="5 6" id="KW-0472">Membrane</keyword>
<protein>
    <submittedName>
        <fullName evidence="7">Thiosulfate dehydrogenase [quinone] large subunit</fullName>
    </submittedName>
</protein>
<gene>
    <name evidence="7" type="ORF">SAMN04488066_10492</name>
</gene>
<evidence type="ECO:0000313" key="8">
    <source>
        <dbReference type="Proteomes" id="UP000323537"/>
    </source>
</evidence>
<dbReference type="Proteomes" id="UP000323537">
    <property type="component" value="Unassembled WGS sequence"/>
</dbReference>
<sequence length="174" mass="19018">MSYQTGNPLTTDVEFALDGPWTAYWVAFLRVVTGWWFFHAGVTKLIEDGLAYTYGPAYMSEMTGTALGPIPVWMGNNLAWLIEPGVPLFETLIGLALMAGAVTRLAAFGGAIFMVLFWIGNAGFGNGLVNGDLMGLLLFVTVIVLAAGRYYGLDAVLERTEFVERHPKLRYLLG</sequence>
<dbReference type="OrthoDB" id="199518at2157"/>
<feature type="transmembrane region" description="Helical" evidence="6">
    <location>
        <begin position="20"/>
        <end position="38"/>
    </location>
</feature>
<comment type="subcellular location">
    <subcellularLocation>
        <location evidence="1">Cell membrane</location>
        <topology evidence="1">Multi-pass membrane protein</topology>
    </subcellularLocation>
</comment>
<dbReference type="InterPro" id="IPR032808">
    <property type="entry name" value="DoxX"/>
</dbReference>
<proteinExistence type="predicted"/>
<feature type="transmembrane region" description="Helical" evidence="6">
    <location>
        <begin position="92"/>
        <end position="119"/>
    </location>
</feature>
<evidence type="ECO:0000313" key="7">
    <source>
        <dbReference type="EMBL" id="SFH44442.1"/>
    </source>
</evidence>
<reference evidence="7 8" key="1">
    <citation type="submission" date="2016-10" db="EMBL/GenBank/DDBJ databases">
        <authorList>
            <person name="Varghese N."/>
            <person name="Submissions S."/>
        </authorList>
    </citation>
    <scope>NUCLEOTIDE SEQUENCE [LARGE SCALE GENOMIC DNA]</scope>
    <source>
        <strain evidence="7 8">CGMCC 1.6377</strain>
    </source>
</reference>
<dbReference type="PANTHER" id="PTHR33452:SF1">
    <property type="entry name" value="INNER MEMBRANE PROTEIN YPHA-RELATED"/>
    <property type="match status" value="1"/>
</dbReference>
<evidence type="ECO:0000256" key="4">
    <source>
        <dbReference type="ARBA" id="ARBA00022989"/>
    </source>
</evidence>
<keyword evidence="2" id="KW-1003">Cell membrane</keyword>
<feature type="transmembrane region" description="Helical" evidence="6">
    <location>
        <begin position="131"/>
        <end position="151"/>
    </location>
</feature>
<organism evidence="7 8">
    <name type="scientific">Halorubrum aquaticum</name>
    <dbReference type="NCBI Taxonomy" id="387340"/>
    <lineage>
        <taxon>Archaea</taxon>
        <taxon>Methanobacteriati</taxon>
        <taxon>Methanobacteriota</taxon>
        <taxon>Stenosarchaea group</taxon>
        <taxon>Halobacteria</taxon>
        <taxon>Halobacteriales</taxon>
        <taxon>Haloferacaceae</taxon>
        <taxon>Halorubrum</taxon>
    </lineage>
</organism>
<evidence type="ECO:0000256" key="5">
    <source>
        <dbReference type="ARBA" id="ARBA00023136"/>
    </source>
</evidence>
<keyword evidence="8" id="KW-1185">Reference proteome</keyword>
<keyword evidence="3 6" id="KW-0812">Transmembrane</keyword>
<accession>A0A1I3A2Q0</accession>
<dbReference type="PANTHER" id="PTHR33452">
    <property type="entry name" value="OXIDOREDUCTASE CATD-RELATED"/>
    <property type="match status" value="1"/>
</dbReference>
<dbReference type="EMBL" id="FOPZ01000004">
    <property type="protein sequence ID" value="SFH44442.1"/>
    <property type="molecule type" value="Genomic_DNA"/>
</dbReference>